<evidence type="ECO:0000313" key="1">
    <source>
        <dbReference type="EMBL" id="MBB4908853.1"/>
    </source>
</evidence>
<dbReference type="AlphaFoldDB" id="A0A7W7Q8J8"/>
<comment type="caution">
    <text evidence="1">The sequence shown here is derived from an EMBL/GenBank/DDBJ whole genome shotgun (WGS) entry which is preliminary data.</text>
</comment>
<dbReference type="EMBL" id="JACHJQ010000005">
    <property type="protein sequence ID" value="MBB4908853.1"/>
    <property type="molecule type" value="Genomic_DNA"/>
</dbReference>
<organism evidence="1 2">
    <name type="scientific">Actinophytocola algeriensis</name>
    <dbReference type="NCBI Taxonomy" id="1768010"/>
    <lineage>
        <taxon>Bacteria</taxon>
        <taxon>Bacillati</taxon>
        <taxon>Actinomycetota</taxon>
        <taxon>Actinomycetes</taxon>
        <taxon>Pseudonocardiales</taxon>
        <taxon>Pseudonocardiaceae</taxon>
    </lineage>
</organism>
<gene>
    <name evidence="1" type="ORF">FHR82_005106</name>
</gene>
<dbReference type="Pfam" id="PF11390">
    <property type="entry name" value="FdsD"/>
    <property type="match status" value="1"/>
</dbReference>
<dbReference type="RefSeq" id="WP_184812945.1">
    <property type="nucleotide sequence ID" value="NZ_JACHJQ010000005.1"/>
</dbReference>
<accession>A0A7W7Q8J8</accession>
<dbReference type="Proteomes" id="UP000520767">
    <property type="component" value="Unassembled WGS sequence"/>
</dbReference>
<protein>
    <submittedName>
        <fullName evidence="1">Formate dehydrogenase subunit delta</fullName>
        <ecNumber evidence="1">1.17.1.9</ecNumber>
    </submittedName>
</protein>
<keyword evidence="2" id="KW-1185">Reference proteome</keyword>
<name>A0A7W7Q8J8_9PSEU</name>
<keyword evidence="1" id="KW-0560">Oxidoreductase</keyword>
<dbReference type="GO" id="GO:0008863">
    <property type="term" value="F:formate dehydrogenase (NAD+) activity"/>
    <property type="evidence" value="ECO:0007669"/>
    <property type="project" value="UniProtKB-EC"/>
</dbReference>
<evidence type="ECO:0000313" key="2">
    <source>
        <dbReference type="Proteomes" id="UP000520767"/>
    </source>
</evidence>
<proteinExistence type="predicted"/>
<reference evidence="1 2" key="1">
    <citation type="submission" date="2020-08" db="EMBL/GenBank/DDBJ databases">
        <title>Genomic Encyclopedia of Type Strains, Phase III (KMG-III): the genomes of soil and plant-associated and newly described type strains.</title>
        <authorList>
            <person name="Whitman W."/>
        </authorList>
    </citation>
    <scope>NUCLEOTIDE SEQUENCE [LARGE SCALE GENOMIC DNA]</scope>
    <source>
        <strain evidence="1 2">CECT 8960</strain>
    </source>
</reference>
<dbReference type="InterPro" id="IPR021074">
    <property type="entry name" value="Formate_DH_dsu"/>
</dbReference>
<sequence length="72" mass="8002">MSTTTVPPHVRLANDIAVQFHHHTPNRAATEIAEHIRSYWEKRMKEALLAHIDAGGAGLDELAVRAAKLLRP</sequence>
<dbReference type="EC" id="1.17.1.9" evidence="1"/>